<dbReference type="InParanoid" id="A0A6J2XNE8"/>
<accession>A0A6J2XNE8</accession>
<dbReference type="InterPro" id="IPR027973">
    <property type="entry name" value="FSAF1-like"/>
</dbReference>
<dbReference type="OrthoDB" id="10067479at2759"/>
<dbReference type="PANTHER" id="PTHR28366">
    <property type="entry name" value="CHROMOSOME 1 OPEN READING FRAME 131"/>
    <property type="match status" value="1"/>
</dbReference>
<dbReference type="PANTHER" id="PTHR28366:SF1">
    <property type="entry name" value="CHROMOSOME 1 OPEN READING FRAME 131"/>
    <property type="match status" value="1"/>
</dbReference>
<keyword evidence="1" id="KW-1185">Reference proteome</keyword>
<gene>
    <name evidence="2" type="primary">LOC115879749</name>
</gene>
<dbReference type="AlphaFoldDB" id="A0A6J2XNE8"/>
<proteinExistence type="predicted"/>
<dbReference type="FunCoup" id="A0A6J2XNE8">
    <property type="interactions" value="1"/>
</dbReference>
<dbReference type="Proteomes" id="UP000504635">
    <property type="component" value="Unplaced"/>
</dbReference>
<sequence length="165" mass="18973">MTEVFNDFVPTRASLLKGKPVNDYQEVSFTSYKSKGKKESTKMDSEDNILKNDLDVKKVKHEIVKLSIEGLNPLKKEEAKIQLAIKLGAKPPKNKYKNYKELIKERKEHKEKIKKQESFQQLGKNAIGKSTAKGKSFDKKRKKEGILDVYGKVSKDVKISKFNKR</sequence>
<evidence type="ECO:0000313" key="2">
    <source>
        <dbReference type="RefSeq" id="XP_030752591.1"/>
    </source>
</evidence>
<name>A0A6J2XNE8_SITOR</name>
<reference evidence="2" key="1">
    <citation type="submission" date="2025-08" db="UniProtKB">
        <authorList>
            <consortium name="RefSeq"/>
        </authorList>
    </citation>
    <scope>IDENTIFICATION</scope>
    <source>
        <tissue evidence="2">Gonads</tissue>
    </source>
</reference>
<dbReference type="RefSeq" id="XP_030752591.1">
    <property type="nucleotide sequence ID" value="XM_030896731.1"/>
</dbReference>
<organism evidence="1 2">
    <name type="scientific">Sitophilus oryzae</name>
    <name type="common">Rice weevil</name>
    <name type="synonym">Curculio oryzae</name>
    <dbReference type="NCBI Taxonomy" id="7048"/>
    <lineage>
        <taxon>Eukaryota</taxon>
        <taxon>Metazoa</taxon>
        <taxon>Ecdysozoa</taxon>
        <taxon>Arthropoda</taxon>
        <taxon>Hexapoda</taxon>
        <taxon>Insecta</taxon>
        <taxon>Pterygota</taxon>
        <taxon>Neoptera</taxon>
        <taxon>Endopterygota</taxon>
        <taxon>Coleoptera</taxon>
        <taxon>Polyphaga</taxon>
        <taxon>Cucujiformia</taxon>
        <taxon>Curculionidae</taxon>
        <taxon>Dryophthorinae</taxon>
        <taxon>Sitophilus</taxon>
    </lineage>
</organism>
<protein>
    <submittedName>
        <fullName evidence="2">Uncharacterized protein C1orf131 homolog</fullName>
    </submittedName>
</protein>
<evidence type="ECO:0000313" key="1">
    <source>
        <dbReference type="Proteomes" id="UP000504635"/>
    </source>
</evidence>
<dbReference type="GeneID" id="115879749"/>
<dbReference type="InterPro" id="IPR052852">
    <property type="entry name" value="SSU_Processome_Comp"/>
</dbReference>
<dbReference type="Pfam" id="PF15375">
    <property type="entry name" value="FSAF1"/>
    <property type="match status" value="1"/>
</dbReference>
<dbReference type="KEGG" id="soy:115879749"/>